<keyword evidence="3" id="KW-0812">Transmembrane</keyword>
<gene>
    <name evidence="11" type="ORF">MKW94_009631</name>
</gene>
<dbReference type="EMBL" id="JAJJMA010235656">
    <property type="protein sequence ID" value="MCL7042472.1"/>
    <property type="molecule type" value="Genomic_DNA"/>
</dbReference>
<evidence type="ECO:0000256" key="7">
    <source>
        <dbReference type="ARBA" id="ARBA00023136"/>
    </source>
</evidence>
<keyword evidence="4 9" id="KW-0732">Signal</keyword>
<keyword evidence="2" id="KW-0433">Leucine-rich repeat</keyword>
<feature type="signal peptide" evidence="9">
    <location>
        <begin position="1"/>
        <end position="18"/>
    </location>
</feature>
<proteinExistence type="predicted"/>
<dbReference type="InterPro" id="IPR013210">
    <property type="entry name" value="LRR_N_plant-typ"/>
</dbReference>
<evidence type="ECO:0000256" key="2">
    <source>
        <dbReference type="ARBA" id="ARBA00022614"/>
    </source>
</evidence>
<sequence>MRSHLGALLFFIWSLSNSVNNNWVQGNCLDDQRALLLQLNQSQFFRGSSSSKRSSWHLNTDCCSSWEGIACDRAGHVIGLDLSNEGMYDELINSSSLFKLRYLERLNLAGSSFGLVPIPSELGQLTNLQYLNLSSSGFAGKIPIEISRLTRLVTLDISGRSRFRYFYLTHSDLETLIHNLTELRELVLDGVSISGQANKWCRTLSSSLPKLQVLSLSDCELSGPFDSSLSKLRSLSVLRLDGNNISAEVPQFFSKFHNLTTLHLSNCQLQGKFPERVLQLPTLDSLDLSGNDRLQGSLPEFPKVALLHELDLSDTSFTGKLPNSIGNLRHLSRLDLSNCQFYGSIPSSFSKLSQLEYLDLSNNSFTGSITSIINSSKKLVYIDLSDNHFTGPIPSEWNEFKMLT</sequence>
<keyword evidence="8" id="KW-0325">Glycoprotein</keyword>
<evidence type="ECO:0000259" key="10">
    <source>
        <dbReference type="Pfam" id="PF08263"/>
    </source>
</evidence>
<comment type="subcellular location">
    <subcellularLocation>
        <location evidence="1">Membrane</location>
        <topology evidence="1">Single-pass type I membrane protein</topology>
    </subcellularLocation>
</comment>
<reference evidence="11" key="1">
    <citation type="submission" date="2022-03" db="EMBL/GenBank/DDBJ databases">
        <title>A functionally conserved STORR gene fusion in Papaver species that diverged 16.8 million years ago.</title>
        <authorList>
            <person name="Catania T."/>
        </authorList>
    </citation>
    <scope>NUCLEOTIDE SEQUENCE</scope>
    <source>
        <strain evidence="11">S-191538</strain>
    </source>
</reference>
<dbReference type="Pfam" id="PF08263">
    <property type="entry name" value="LRRNT_2"/>
    <property type="match status" value="1"/>
</dbReference>
<dbReference type="Gene3D" id="3.80.10.10">
    <property type="entry name" value="Ribonuclease Inhibitor"/>
    <property type="match status" value="3"/>
</dbReference>
<dbReference type="InterPro" id="IPR001611">
    <property type="entry name" value="Leu-rich_rpt"/>
</dbReference>
<feature type="domain" description="Leucine-rich repeat-containing N-terminal plant-type" evidence="10">
    <location>
        <begin position="30"/>
        <end position="72"/>
    </location>
</feature>
<evidence type="ECO:0000256" key="5">
    <source>
        <dbReference type="ARBA" id="ARBA00022737"/>
    </source>
</evidence>
<protein>
    <recommendedName>
        <fullName evidence="10">Leucine-rich repeat-containing N-terminal plant-type domain-containing protein</fullName>
    </recommendedName>
</protein>
<evidence type="ECO:0000256" key="8">
    <source>
        <dbReference type="ARBA" id="ARBA00023180"/>
    </source>
</evidence>
<evidence type="ECO:0000313" key="12">
    <source>
        <dbReference type="Proteomes" id="UP001177140"/>
    </source>
</evidence>
<evidence type="ECO:0000313" key="11">
    <source>
        <dbReference type="EMBL" id="MCL7042472.1"/>
    </source>
</evidence>
<name>A0AA41VJJ2_PAPNU</name>
<comment type="caution">
    <text evidence="11">The sequence shown here is derived from an EMBL/GenBank/DDBJ whole genome shotgun (WGS) entry which is preliminary data.</text>
</comment>
<dbReference type="AlphaFoldDB" id="A0AA41VJJ2"/>
<keyword evidence="5" id="KW-0677">Repeat</keyword>
<organism evidence="11 12">
    <name type="scientific">Papaver nudicaule</name>
    <name type="common">Iceland poppy</name>
    <dbReference type="NCBI Taxonomy" id="74823"/>
    <lineage>
        <taxon>Eukaryota</taxon>
        <taxon>Viridiplantae</taxon>
        <taxon>Streptophyta</taxon>
        <taxon>Embryophyta</taxon>
        <taxon>Tracheophyta</taxon>
        <taxon>Spermatophyta</taxon>
        <taxon>Magnoliopsida</taxon>
        <taxon>Ranunculales</taxon>
        <taxon>Papaveraceae</taxon>
        <taxon>Papaveroideae</taxon>
        <taxon>Papaver</taxon>
    </lineage>
</organism>
<dbReference type="PANTHER" id="PTHR48061">
    <property type="entry name" value="LEUCINE-RICH REPEAT RECEPTOR PROTEIN KINASE EMS1-LIKE-RELATED"/>
    <property type="match status" value="1"/>
</dbReference>
<dbReference type="SUPFAM" id="SSF52058">
    <property type="entry name" value="L domain-like"/>
    <property type="match status" value="1"/>
</dbReference>
<dbReference type="Pfam" id="PF00560">
    <property type="entry name" value="LRR_1"/>
    <property type="match status" value="6"/>
</dbReference>
<evidence type="ECO:0000256" key="4">
    <source>
        <dbReference type="ARBA" id="ARBA00022729"/>
    </source>
</evidence>
<evidence type="ECO:0000256" key="9">
    <source>
        <dbReference type="SAM" id="SignalP"/>
    </source>
</evidence>
<evidence type="ECO:0000256" key="6">
    <source>
        <dbReference type="ARBA" id="ARBA00022989"/>
    </source>
</evidence>
<keyword evidence="12" id="KW-1185">Reference proteome</keyword>
<evidence type="ECO:0000256" key="3">
    <source>
        <dbReference type="ARBA" id="ARBA00022692"/>
    </source>
</evidence>
<dbReference type="GO" id="GO:0016020">
    <property type="term" value="C:membrane"/>
    <property type="evidence" value="ECO:0007669"/>
    <property type="project" value="UniProtKB-SubCell"/>
</dbReference>
<dbReference type="InterPro" id="IPR046956">
    <property type="entry name" value="RLP23-like"/>
</dbReference>
<dbReference type="Pfam" id="PF13855">
    <property type="entry name" value="LRR_8"/>
    <property type="match status" value="1"/>
</dbReference>
<feature type="chain" id="PRO_5041212435" description="Leucine-rich repeat-containing N-terminal plant-type domain-containing protein" evidence="9">
    <location>
        <begin position="19"/>
        <end position="404"/>
    </location>
</feature>
<evidence type="ECO:0000256" key="1">
    <source>
        <dbReference type="ARBA" id="ARBA00004479"/>
    </source>
</evidence>
<keyword evidence="6" id="KW-1133">Transmembrane helix</keyword>
<dbReference type="InterPro" id="IPR032675">
    <property type="entry name" value="LRR_dom_sf"/>
</dbReference>
<dbReference type="FunFam" id="3.80.10.10:FF:000041">
    <property type="entry name" value="LRR receptor-like serine/threonine-protein kinase ERECTA"/>
    <property type="match status" value="1"/>
</dbReference>
<accession>A0AA41VJJ2</accession>
<dbReference type="Proteomes" id="UP001177140">
    <property type="component" value="Unassembled WGS sequence"/>
</dbReference>
<dbReference type="PANTHER" id="PTHR48061:SF2">
    <property type="entry name" value="RECEPTOR LIKE PROTEIN 30-LIKE"/>
    <property type="match status" value="1"/>
</dbReference>
<keyword evidence="7" id="KW-0472">Membrane</keyword>